<dbReference type="EMBL" id="MK500578">
    <property type="protein sequence ID" value="QBK92516.1"/>
    <property type="molecule type" value="Genomic_DNA"/>
</dbReference>
<feature type="transmembrane region" description="Helical" evidence="1">
    <location>
        <begin position="263"/>
        <end position="282"/>
    </location>
</feature>
<keyword evidence="1" id="KW-0472">Membrane</keyword>
<dbReference type="CDD" id="cd22997">
    <property type="entry name" value="GT_LH"/>
    <property type="match status" value="1"/>
</dbReference>
<reference evidence="2" key="1">
    <citation type="journal article" date="2019" name="MBio">
        <title>Virus Genomes from Deep Sea Sediments Expand the Ocean Megavirome and Support Independent Origins of Viral Gigantism.</title>
        <authorList>
            <person name="Backstrom D."/>
            <person name="Yutin N."/>
            <person name="Jorgensen S.L."/>
            <person name="Dharamshi J."/>
            <person name="Homa F."/>
            <person name="Zaremba-Niedwiedzka K."/>
            <person name="Spang A."/>
            <person name="Wolf Y.I."/>
            <person name="Koonin E.V."/>
            <person name="Ettema T.J."/>
        </authorList>
    </citation>
    <scope>NUCLEOTIDE SEQUENCE</scope>
</reference>
<gene>
    <name evidence="2" type="ORF">LCPAC401_01540</name>
</gene>
<keyword evidence="1" id="KW-0812">Transmembrane</keyword>
<proteinExistence type="predicted"/>
<evidence type="ECO:0000313" key="2">
    <source>
        <dbReference type="EMBL" id="QBK92516.1"/>
    </source>
</evidence>
<organism evidence="2">
    <name type="scientific">Pithovirus LCPAC401</name>
    <dbReference type="NCBI Taxonomy" id="2506595"/>
    <lineage>
        <taxon>Viruses</taxon>
        <taxon>Pithoviruses</taxon>
    </lineage>
</organism>
<name>A0A481ZA64_9VIRU</name>
<evidence type="ECO:0000256" key="1">
    <source>
        <dbReference type="SAM" id="Phobius"/>
    </source>
</evidence>
<protein>
    <submittedName>
        <fullName evidence="2">Uncharacterized protein</fullName>
    </submittedName>
</protein>
<accession>A0A481ZA64</accession>
<keyword evidence="1" id="KW-1133">Transmembrane helix</keyword>
<feature type="transmembrane region" description="Helical" evidence="1">
    <location>
        <begin position="237"/>
        <end position="257"/>
    </location>
</feature>
<sequence>MIGRNEKWKGWITRPRAYLKYLQSRSDDKTIYAFIDVHDIAANNIINASEEYITEFQSVNKSIVIGAEPNCTATCCRPLTNYWDNNKKILPNIYLNWGLISGYRNELIDLMQYLIRDYEQFSQDMFRNNVMLRVSYKGKEIAWNEQIVTKRYTDLHPDLIHLDCTSHFIGNIICHPINGNVGEYTCHGDKIFNKRYNTYPFFIHTPASNIDSFLRYNHYIGSILGNEYEKTGEGINVLGYHWVIIGIIILVVILLLLNTSLVIWTISIFLLVVVIILVVLYCRALHN</sequence>